<evidence type="ECO:0000256" key="4">
    <source>
        <dbReference type="ARBA" id="ARBA00022691"/>
    </source>
</evidence>
<dbReference type="AlphaFoldDB" id="A0A7S9LVS0"/>
<dbReference type="InterPro" id="IPR001537">
    <property type="entry name" value="SpoU_MeTrfase"/>
</dbReference>
<keyword evidence="4 6" id="KW-0949">S-adenosyl-L-methionine</keyword>
<accession>A0A7S9LVS0</accession>
<keyword evidence="5 6" id="KW-0819">tRNA processing</keyword>
<protein>
    <recommendedName>
        <fullName evidence="6">tRNA (cytidine(34)-2'-O)-methyltransferase</fullName>
        <ecNumber evidence="6">2.1.1.207</ecNumber>
    </recommendedName>
    <alternativeName>
        <fullName evidence="6">tRNA (cytidine/uridine-2'-O-)-methyltransferase TrmL</fullName>
    </alternativeName>
</protein>
<dbReference type="Gene3D" id="3.40.1280.10">
    <property type="match status" value="1"/>
</dbReference>
<feature type="binding site" evidence="6 7">
    <location>
        <position position="126"/>
    </location>
    <ligand>
        <name>S-adenosyl-L-methionine</name>
        <dbReference type="ChEBI" id="CHEBI:59789"/>
    </ligand>
</feature>
<dbReference type="Proteomes" id="UP000594800">
    <property type="component" value="Chromosome"/>
</dbReference>
<comment type="function">
    <text evidence="6">Methylates the ribose at the nucleotide 34 wobble position in the two leucyl isoacceptors tRNA(Leu)(CmAA) and tRNA(Leu)(cmnm5UmAA). Catalyzes the methyl transfer from S-adenosyl-L-methionine to the 2'-OH of the wobble nucleotide.</text>
</comment>
<dbReference type="GO" id="GO:0003723">
    <property type="term" value="F:RNA binding"/>
    <property type="evidence" value="ECO:0007669"/>
    <property type="project" value="InterPro"/>
</dbReference>
<dbReference type="EC" id="2.1.1.207" evidence="6"/>
<dbReference type="GO" id="GO:0008175">
    <property type="term" value="F:tRNA methyltransferase activity"/>
    <property type="evidence" value="ECO:0007669"/>
    <property type="project" value="UniProtKB-UniRule"/>
</dbReference>
<evidence type="ECO:0000256" key="2">
    <source>
        <dbReference type="ARBA" id="ARBA00022603"/>
    </source>
</evidence>
<comment type="similarity">
    <text evidence="6">Belongs to the class IV-like SAM-binding methyltransferase superfamily. RNA methyltransferase TrmH family. TrmL subfamily.</text>
</comment>
<comment type="catalytic activity">
    <reaction evidence="6">
        <text>cytidine(34) in tRNA + S-adenosyl-L-methionine = 2'-O-methylcytidine(34) in tRNA + S-adenosyl-L-homocysteine + H(+)</text>
        <dbReference type="Rhea" id="RHEA:43084"/>
        <dbReference type="Rhea" id="RHEA-COMP:10331"/>
        <dbReference type="Rhea" id="RHEA-COMP:10332"/>
        <dbReference type="ChEBI" id="CHEBI:15378"/>
        <dbReference type="ChEBI" id="CHEBI:57856"/>
        <dbReference type="ChEBI" id="CHEBI:59789"/>
        <dbReference type="ChEBI" id="CHEBI:74495"/>
        <dbReference type="ChEBI" id="CHEBI:82748"/>
        <dbReference type="EC" id="2.1.1.207"/>
    </reaction>
</comment>
<evidence type="ECO:0000256" key="6">
    <source>
        <dbReference type="HAMAP-Rule" id="MF_01885"/>
    </source>
</evidence>
<dbReference type="SUPFAM" id="SSF75217">
    <property type="entry name" value="alpha/beta knot"/>
    <property type="match status" value="1"/>
</dbReference>
<dbReference type="InterPro" id="IPR029026">
    <property type="entry name" value="tRNA_m1G_MTases_N"/>
</dbReference>
<proteinExistence type="inferred from homology"/>
<dbReference type="PANTHER" id="PTHR42971:SF1">
    <property type="entry name" value="TRNA (CYTIDINE(34)-2'-O)-METHYLTRANSFERASE"/>
    <property type="match status" value="1"/>
</dbReference>
<dbReference type="GO" id="GO:0008757">
    <property type="term" value="F:S-adenosylmethionine-dependent methyltransferase activity"/>
    <property type="evidence" value="ECO:0007669"/>
    <property type="project" value="UniProtKB-UniRule"/>
</dbReference>
<evidence type="ECO:0000256" key="3">
    <source>
        <dbReference type="ARBA" id="ARBA00022679"/>
    </source>
</evidence>
<dbReference type="CDD" id="cd18094">
    <property type="entry name" value="SpoU-like_TrmL"/>
    <property type="match status" value="1"/>
</dbReference>
<evidence type="ECO:0000313" key="10">
    <source>
        <dbReference type="Proteomes" id="UP000594800"/>
    </source>
</evidence>
<keyword evidence="3 6" id="KW-0808">Transferase</keyword>
<reference evidence="9 10" key="1">
    <citation type="submission" date="2020-11" db="EMBL/GenBank/DDBJ databases">
        <title>Description of Pontivivens ytuae sp. nov. isolated from deep sea sediment of Mariana Trench.</title>
        <authorList>
            <person name="Wang Z."/>
            <person name="Sun Q.-L."/>
            <person name="Xu X.-D."/>
            <person name="Tang Y.-Z."/>
            <person name="Zhang J."/>
        </authorList>
    </citation>
    <scope>NUCLEOTIDE SEQUENCE [LARGE SCALE GENOMIC DNA]</scope>
    <source>
        <strain evidence="9 10">MT2928</strain>
    </source>
</reference>
<dbReference type="InterPro" id="IPR029028">
    <property type="entry name" value="Alpha/beta_knot_MTases"/>
</dbReference>
<gene>
    <name evidence="6" type="primary">trmL</name>
    <name evidence="9" type="ORF">I0K15_12040</name>
</gene>
<dbReference type="EMBL" id="CP064942">
    <property type="protein sequence ID" value="QPH56202.1"/>
    <property type="molecule type" value="Genomic_DNA"/>
</dbReference>
<dbReference type="InterPro" id="IPR016914">
    <property type="entry name" value="TrmL"/>
</dbReference>
<dbReference type="KEGG" id="poz:I0K15_12040"/>
<keyword evidence="1 6" id="KW-0963">Cytoplasm</keyword>
<dbReference type="PIRSF" id="PIRSF029256">
    <property type="entry name" value="SpoU_TrmH_prd"/>
    <property type="match status" value="1"/>
</dbReference>
<feature type="binding site" evidence="6 7">
    <location>
        <position position="118"/>
    </location>
    <ligand>
        <name>S-adenosyl-L-methionine</name>
        <dbReference type="ChEBI" id="CHEBI:59789"/>
    </ligand>
</feature>
<feature type="domain" description="tRNA/rRNA methyltransferase SpoU type" evidence="8">
    <location>
        <begin position="3"/>
        <end position="138"/>
    </location>
</feature>
<feature type="binding site" evidence="6 7">
    <location>
        <position position="98"/>
    </location>
    <ligand>
        <name>S-adenosyl-L-methionine</name>
        <dbReference type="ChEBI" id="CHEBI:59789"/>
    </ligand>
</feature>
<dbReference type="Pfam" id="PF00588">
    <property type="entry name" value="SpoU_methylase"/>
    <property type="match status" value="1"/>
</dbReference>
<comment type="catalytic activity">
    <reaction evidence="6">
        <text>5-carboxymethylaminomethyluridine(34) in tRNA(Leu) + S-adenosyl-L-methionine = 5-carboxymethylaminomethyl-2'-O-methyluridine(34) in tRNA(Leu) + S-adenosyl-L-homocysteine + H(+)</text>
        <dbReference type="Rhea" id="RHEA:43088"/>
        <dbReference type="Rhea" id="RHEA-COMP:10333"/>
        <dbReference type="Rhea" id="RHEA-COMP:10334"/>
        <dbReference type="ChEBI" id="CHEBI:15378"/>
        <dbReference type="ChEBI" id="CHEBI:57856"/>
        <dbReference type="ChEBI" id="CHEBI:59789"/>
        <dbReference type="ChEBI" id="CHEBI:74508"/>
        <dbReference type="ChEBI" id="CHEBI:74511"/>
        <dbReference type="EC" id="2.1.1.207"/>
    </reaction>
</comment>
<keyword evidence="10" id="KW-1185">Reference proteome</keyword>
<comment type="subunit">
    <text evidence="6">Homodimer.</text>
</comment>
<dbReference type="GO" id="GO:0002130">
    <property type="term" value="P:wobble position ribose methylation"/>
    <property type="evidence" value="ECO:0007669"/>
    <property type="project" value="TreeGrafter"/>
</dbReference>
<keyword evidence="2 6" id="KW-0489">Methyltransferase</keyword>
<dbReference type="GO" id="GO:0005737">
    <property type="term" value="C:cytoplasm"/>
    <property type="evidence" value="ECO:0007669"/>
    <property type="project" value="UniProtKB-SubCell"/>
</dbReference>
<dbReference type="PANTHER" id="PTHR42971">
    <property type="entry name" value="TRNA (CYTIDINE(34)-2'-O)-METHYLTRANSFERASE"/>
    <property type="match status" value="1"/>
</dbReference>
<feature type="binding site" evidence="6 7">
    <location>
        <position position="76"/>
    </location>
    <ligand>
        <name>S-adenosyl-L-methionine</name>
        <dbReference type="ChEBI" id="CHEBI:59789"/>
    </ligand>
</feature>
<evidence type="ECO:0000256" key="5">
    <source>
        <dbReference type="ARBA" id="ARBA00022694"/>
    </source>
</evidence>
<evidence type="ECO:0000313" key="9">
    <source>
        <dbReference type="EMBL" id="QPH56202.1"/>
    </source>
</evidence>
<organism evidence="9 10">
    <name type="scientific">Pontivivens ytuae</name>
    <dbReference type="NCBI Taxonomy" id="2789856"/>
    <lineage>
        <taxon>Bacteria</taxon>
        <taxon>Pseudomonadati</taxon>
        <taxon>Pseudomonadota</taxon>
        <taxon>Alphaproteobacteria</taxon>
        <taxon>Rhodobacterales</taxon>
        <taxon>Paracoccaceae</taxon>
        <taxon>Pontivivens</taxon>
    </lineage>
</organism>
<evidence type="ECO:0000256" key="1">
    <source>
        <dbReference type="ARBA" id="ARBA00022490"/>
    </source>
</evidence>
<comment type="subcellular location">
    <subcellularLocation>
        <location evidence="6">Cytoplasm</location>
    </subcellularLocation>
</comment>
<evidence type="ECO:0000259" key="8">
    <source>
        <dbReference type="Pfam" id="PF00588"/>
    </source>
</evidence>
<sequence>MRLASFQPDMAANLGALVRISACFGVPLDVIEPCGFPLSAKALRRAAMDYGQRAEVVRHDDWQQFAASCTGRLVLLTTKGAEPLERAAFRPGDILMTGRESAGVPEEVHAAADLRVAIPMAEGARSLNVAVSAGIALFEARRQLTTDHVGVASG</sequence>
<name>A0A7S9LVS0_9RHOB</name>
<evidence type="ECO:0000256" key="7">
    <source>
        <dbReference type="PIRSR" id="PIRSR029256-1"/>
    </source>
</evidence>
<dbReference type="HAMAP" id="MF_01885">
    <property type="entry name" value="tRNA_methyltr_TrmL"/>
    <property type="match status" value="1"/>
</dbReference>